<dbReference type="PANTHER" id="PTHR38011:SF11">
    <property type="entry name" value="2,5-DIAMINO-6-RIBOSYLAMINO-4(3H)-PYRIMIDINONE 5'-PHOSPHATE REDUCTASE"/>
    <property type="match status" value="1"/>
</dbReference>
<dbReference type="PANTHER" id="PTHR38011">
    <property type="entry name" value="DIHYDROFOLATE REDUCTASE FAMILY PROTEIN (AFU_ORTHOLOGUE AFUA_8G06820)"/>
    <property type="match status" value="1"/>
</dbReference>
<dbReference type="GO" id="GO:0008703">
    <property type="term" value="F:5-amino-6-(5-phosphoribosylamino)uracil reductase activity"/>
    <property type="evidence" value="ECO:0007669"/>
    <property type="project" value="InterPro"/>
</dbReference>
<gene>
    <name evidence="2" type="ORF">C1H84_08150</name>
</gene>
<accession>A0A365YID4</accession>
<evidence type="ECO:0000259" key="1">
    <source>
        <dbReference type="Pfam" id="PF01872"/>
    </source>
</evidence>
<evidence type="ECO:0000313" key="2">
    <source>
        <dbReference type="EMBL" id="RBM01803.1"/>
    </source>
</evidence>
<dbReference type="RefSeq" id="WP_113607090.1">
    <property type="nucleotide sequence ID" value="NZ_POAF01000003.1"/>
</dbReference>
<keyword evidence="3" id="KW-1185">Reference proteome</keyword>
<dbReference type="InterPro" id="IPR024072">
    <property type="entry name" value="DHFR-like_dom_sf"/>
</dbReference>
<dbReference type="EMBL" id="POAF01000003">
    <property type="protein sequence ID" value="RBM01803.1"/>
    <property type="molecule type" value="Genomic_DNA"/>
</dbReference>
<dbReference type="SUPFAM" id="SSF53597">
    <property type="entry name" value="Dihydrofolate reductase-like"/>
    <property type="match status" value="1"/>
</dbReference>
<organism evidence="2 3">
    <name type="scientific">Glutamicibacter soli</name>
    <dbReference type="NCBI Taxonomy" id="453836"/>
    <lineage>
        <taxon>Bacteria</taxon>
        <taxon>Bacillati</taxon>
        <taxon>Actinomycetota</taxon>
        <taxon>Actinomycetes</taxon>
        <taxon>Micrococcales</taxon>
        <taxon>Micrococcaceae</taxon>
        <taxon>Glutamicibacter</taxon>
    </lineage>
</organism>
<comment type="caution">
    <text evidence="2">The sequence shown here is derived from an EMBL/GenBank/DDBJ whole genome shotgun (WGS) entry which is preliminary data.</text>
</comment>
<dbReference type="GO" id="GO:0009231">
    <property type="term" value="P:riboflavin biosynthetic process"/>
    <property type="evidence" value="ECO:0007669"/>
    <property type="project" value="InterPro"/>
</dbReference>
<sequence length="187" mass="20449">MRKVTYSMSMSMDGFITGPDGGIDWSVPGDDIYQASIDEAKNLGVQLMGRKLYEVMLYWETAADNPESTKLDLDWIALWNPLPKVVFSRTLNEVQGNARLATRSLGEEIQSLKAQGGDTEIAIGGADLAAQAARLGLIDEYRINLFPIVLGGGTPYFAPGLARTNLELLCAQELSGGVMRLCYEVKR</sequence>
<evidence type="ECO:0000313" key="3">
    <source>
        <dbReference type="Proteomes" id="UP000252167"/>
    </source>
</evidence>
<dbReference type="Proteomes" id="UP000252167">
    <property type="component" value="Unassembled WGS sequence"/>
</dbReference>
<dbReference type="AlphaFoldDB" id="A0A365YID4"/>
<proteinExistence type="predicted"/>
<name>A0A365YID4_9MICC</name>
<feature type="domain" description="Bacterial bifunctional deaminase-reductase C-terminal" evidence="1">
    <location>
        <begin position="2"/>
        <end position="178"/>
    </location>
</feature>
<reference evidence="2 3" key="1">
    <citation type="submission" date="2018-01" db="EMBL/GenBank/DDBJ databases">
        <title>Glutamicibacter soli strain NHPC-3 Whole genome sequence and assembly.</title>
        <authorList>
            <person name="Choudhury P."/>
            <person name="Gupta D."/>
            <person name="Sengupta K."/>
            <person name="Jawed A."/>
            <person name="Sultana N."/>
            <person name="Saha P."/>
        </authorList>
    </citation>
    <scope>NUCLEOTIDE SEQUENCE [LARGE SCALE GENOMIC DNA]</scope>
    <source>
        <strain evidence="2 3">NHPC-3</strain>
    </source>
</reference>
<protein>
    <submittedName>
        <fullName evidence="2">Deaminase</fullName>
    </submittedName>
</protein>
<dbReference type="Gene3D" id="3.40.430.10">
    <property type="entry name" value="Dihydrofolate Reductase, subunit A"/>
    <property type="match status" value="1"/>
</dbReference>
<dbReference type="InterPro" id="IPR050765">
    <property type="entry name" value="Riboflavin_Biosynth_HTPR"/>
</dbReference>
<dbReference type="Pfam" id="PF01872">
    <property type="entry name" value="RibD_C"/>
    <property type="match status" value="1"/>
</dbReference>
<dbReference type="InterPro" id="IPR002734">
    <property type="entry name" value="RibDG_C"/>
</dbReference>